<feature type="transmembrane region" description="Helical" evidence="7">
    <location>
        <begin position="238"/>
        <end position="257"/>
    </location>
</feature>
<feature type="transmembrane region" description="Helical" evidence="7">
    <location>
        <begin position="7"/>
        <end position="28"/>
    </location>
</feature>
<accession>A0A0M4LTW8</accession>
<keyword evidence="4 7" id="KW-0812">Transmembrane</keyword>
<dbReference type="PROSITE" id="PS50928">
    <property type="entry name" value="ABC_TM1"/>
    <property type="match status" value="1"/>
</dbReference>
<dbReference type="PANTHER" id="PTHR43744">
    <property type="entry name" value="ABC TRANSPORTER PERMEASE PROTEIN MG189-RELATED-RELATED"/>
    <property type="match status" value="1"/>
</dbReference>
<dbReference type="AlphaFoldDB" id="A0A0M4LTW8"/>
<name>A0A0M4LTW8_BIFLI</name>
<dbReference type="PANTHER" id="PTHR43744:SF12">
    <property type="entry name" value="ABC TRANSPORTER PERMEASE PROTEIN MG189-RELATED"/>
    <property type="match status" value="1"/>
</dbReference>
<dbReference type="InterPro" id="IPR035906">
    <property type="entry name" value="MetI-like_sf"/>
</dbReference>
<feature type="transmembrane region" description="Helical" evidence="7">
    <location>
        <begin position="103"/>
        <end position="124"/>
    </location>
</feature>
<dbReference type="Proteomes" id="UP000067206">
    <property type="component" value="Chromosome"/>
</dbReference>
<dbReference type="Pfam" id="PF00528">
    <property type="entry name" value="BPD_transp_1"/>
    <property type="match status" value="1"/>
</dbReference>
<reference evidence="9 11" key="1">
    <citation type="submission" date="2014-12" db="EMBL/GenBank/DDBJ databases">
        <title>Complete genome sequence of Bifidobacterium longum subsp. infantis BT1.</title>
        <authorList>
            <person name="Kim J.F."/>
            <person name="Kwak M.-J."/>
        </authorList>
    </citation>
    <scope>NUCLEOTIDE SEQUENCE [LARGE SCALE GENOMIC DNA]</scope>
    <source>
        <strain evidence="9 11">BT1</strain>
    </source>
</reference>
<dbReference type="EMBL" id="CP010411">
    <property type="protein sequence ID" value="ALE08564.1"/>
    <property type="molecule type" value="Genomic_DNA"/>
</dbReference>
<comment type="subcellular location">
    <subcellularLocation>
        <location evidence="1 7">Cell membrane</location>
        <topology evidence="1 7">Multi-pass membrane protein</topology>
    </subcellularLocation>
</comment>
<evidence type="ECO:0000313" key="11">
    <source>
        <dbReference type="Proteomes" id="UP000067206"/>
    </source>
</evidence>
<dbReference type="GO" id="GO:0055085">
    <property type="term" value="P:transmembrane transport"/>
    <property type="evidence" value="ECO:0007669"/>
    <property type="project" value="InterPro"/>
</dbReference>
<feature type="transmembrane region" description="Helical" evidence="7">
    <location>
        <begin position="190"/>
        <end position="211"/>
    </location>
</feature>
<evidence type="ECO:0000256" key="2">
    <source>
        <dbReference type="ARBA" id="ARBA00022448"/>
    </source>
</evidence>
<sequence>MRFLGKGLVYVFVIIMAALTLFPFLYMLSSSLMTYQEVTSIPPTIVPHVPQWRNFVEAMRQAPFPRYFLNTVLVSGLSTLGTIITTVLAAFALVRLRFRFKKALMMGMMALLMVPYEVVVFTNYRTINQLGLLDTYWALILPSLASVFYIFYLQQYLSSMPAAYYNAAKVDGCGDLEFIWKVMIPMSRPALFTMALLLFIGGWNSFLWPILVTNSTDMRLISNGLSAFATETGTAVQLQMAASTATIVPILVLYFIFHKQIIEGVSSNGIKG</sequence>
<feature type="domain" description="ABC transmembrane type-1" evidence="8">
    <location>
        <begin position="68"/>
        <end position="257"/>
    </location>
</feature>
<evidence type="ECO:0000256" key="5">
    <source>
        <dbReference type="ARBA" id="ARBA00022989"/>
    </source>
</evidence>
<dbReference type="PATRIC" id="fig|1682.24.peg.484"/>
<keyword evidence="5 7" id="KW-1133">Transmembrane helix</keyword>
<dbReference type="RefSeq" id="WP_060620217.1">
    <property type="nucleotide sequence ID" value="NZ_CP010411.1"/>
</dbReference>
<dbReference type="SUPFAM" id="SSF161098">
    <property type="entry name" value="MetI-like"/>
    <property type="match status" value="1"/>
</dbReference>
<dbReference type="Proteomes" id="UP000663618">
    <property type="component" value="Chromosome"/>
</dbReference>
<protein>
    <submittedName>
        <fullName evidence="9">ABC transporter permease component</fullName>
    </submittedName>
    <submittedName>
        <fullName evidence="10">Carbohydrate ABC transporter permease</fullName>
    </submittedName>
</protein>
<evidence type="ECO:0000256" key="6">
    <source>
        <dbReference type="ARBA" id="ARBA00023136"/>
    </source>
</evidence>
<dbReference type="EMBL" id="CP071248">
    <property type="protein sequence ID" value="QSP97877.1"/>
    <property type="molecule type" value="Genomic_DNA"/>
</dbReference>
<comment type="similarity">
    <text evidence="7">Belongs to the binding-protein-dependent transport system permease family.</text>
</comment>
<dbReference type="GO" id="GO:0005886">
    <property type="term" value="C:plasma membrane"/>
    <property type="evidence" value="ECO:0007669"/>
    <property type="project" value="UniProtKB-SubCell"/>
</dbReference>
<evidence type="ECO:0000256" key="7">
    <source>
        <dbReference type="RuleBase" id="RU363032"/>
    </source>
</evidence>
<dbReference type="InterPro" id="IPR000515">
    <property type="entry name" value="MetI-like"/>
</dbReference>
<keyword evidence="3" id="KW-1003">Cell membrane</keyword>
<proteinExistence type="inferred from homology"/>
<gene>
    <name evidence="10" type="ORF">BLI009_01530</name>
    <name evidence="9" type="ORF">RY67_501</name>
</gene>
<reference evidence="10" key="2">
    <citation type="submission" date="2021-03" db="EMBL/GenBank/DDBJ databases">
        <title>Genome sequencing of Bifidobacterium longum subsp. infantis JCM 7009.</title>
        <authorList>
            <person name="Kim J."/>
        </authorList>
    </citation>
    <scope>NUCLEOTIDE SEQUENCE</scope>
    <source>
        <strain evidence="10">JCM 7009</strain>
    </source>
</reference>
<evidence type="ECO:0000313" key="9">
    <source>
        <dbReference type="EMBL" id="ALE08564.1"/>
    </source>
</evidence>
<feature type="transmembrane region" description="Helical" evidence="7">
    <location>
        <begin position="67"/>
        <end position="91"/>
    </location>
</feature>
<evidence type="ECO:0000259" key="8">
    <source>
        <dbReference type="PROSITE" id="PS50928"/>
    </source>
</evidence>
<evidence type="ECO:0000256" key="3">
    <source>
        <dbReference type="ARBA" id="ARBA00022475"/>
    </source>
</evidence>
<keyword evidence="2 7" id="KW-0813">Transport</keyword>
<evidence type="ECO:0000256" key="1">
    <source>
        <dbReference type="ARBA" id="ARBA00004651"/>
    </source>
</evidence>
<evidence type="ECO:0000256" key="4">
    <source>
        <dbReference type="ARBA" id="ARBA00022692"/>
    </source>
</evidence>
<organism evidence="9 11">
    <name type="scientific">Bifidobacterium longum subsp. infantis</name>
    <dbReference type="NCBI Taxonomy" id="1682"/>
    <lineage>
        <taxon>Bacteria</taxon>
        <taxon>Bacillati</taxon>
        <taxon>Actinomycetota</taxon>
        <taxon>Actinomycetes</taxon>
        <taxon>Bifidobacteriales</taxon>
        <taxon>Bifidobacteriaceae</taxon>
        <taxon>Bifidobacterium</taxon>
    </lineage>
</organism>
<keyword evidence="6 7" id="KW-0472">Membrane</keyword>
<evidence type="ECO:0000313" key="10">
    <source>
        <dbReference type="EMBL" id="QSP97877.1"/>
    </source>
</evidence>
<dbReference type="CDD" id="cd06261">
    <property type="entry name" value="TM_PBP2"/>
    <property type="match status" value="1"/>
</dbReference>
<dbReference type="Gene3D" id="1.10.3720.10">
    <property type="entry name" value="MetI-like"/>
    <property type="match status" value="1"/>
</dbReference>
<feature type="transmembrane region" description="Helical" evidence="7">
    <location>
        <begin position="136"/>
        <end position="153"/>
    </location>
</feature>